<evidence type="ECO:0000256" key="4">
    <source>
        <dbReference type="RuleBase" id="RU003345"/>
    </source>
</evidence>
<dbReference type="PANTHER" id="PTHR42804">
    <property type="entry name" value="ALDEHYDE DEHYDROGENASE"/>
    <property type="match status" value="1"/>
</dbReference>
<evidence type="ECO:0000313" key="6">
    <source>
        <dbReference type="EMBL" id="MCG2624101.1"/>
    </source>
</evidence>
<evidence type="ECO:0000313" key="7">
    <source>
        <dbReference type="Proteomes" id="UP001165368"/>
    </source>
</evidence>
<feature type="active site" evidence="3">
    <location>
        <position position="258"/>
    </location>
</feature>
<dbReference type="Proteomes" id="UP001165368">
    <property type="component" value="Unassembled WGS sequence"/>
</dbReference>
<proteinExistence type="inferred from homology"/>
<dbReference type="PROSITE" id="PS00687">
    <property type="entry name" value="ALDEHYDE_DEHYDR_GLU"/>
    <property type="match status" value="1"/>
</dbReference>
<evidence type="ECO:0000256" key="3">
    <source>
        <dbReference type="PROSITE-ProRule" id="PRU10007"/>
    </source>
</evidence>
<dbReference type="InterPro" id="IPR015590">
    <property type="entry name" value="Aldehyde_DH_dom"/>
</dbReference>
<comment type="similarity">
    <text evidence="1 4">Belongs to the aldehyde dehydrogenase family.</text>
</comment>
<evidence type="ECO:0000259" key="5">
    <source>
        <dbReference type="Pfam" id="PF00171"/>
    </source>
</evidence>
<accession>A0ABS9LBQ3</accession>
<keyword evidence="7" id="KW-1185">Reference proteome</keyword>
<dbReference type="RefSeq" id="WP_237825533.1">
    <property type="nucleotide sequence ID" value="NZ_JAKLTQ010000020.1"/>
</dbReference>
<dbReference type="InterPro" id="IPR029510">
    <property type="entry name" value="Ald_DH_CS_GLU"/>
</dbReference>
<dbReference type="InterPro" id="IPR016161">
    <property type="entry name" value="Ald_DH/histidinol_DH"/>
</dbReference>
<protein>
    <submittedName>
        <fullName evidence="6">Aldehyde dehydrogenase</fullName>
    </submittedName>
</protein>
<dbReference type="SUPFAM" id="SSF53720">
    <property type="entry name" value="ALDH-like"/>
    <property type="match status" value="1"/>
</dbReference>
<feature type="domain" description="Aldehyde dehydrogenase" evidence="5">
    <location>
        <begin position="19"/>
        <end position="482"/>
    </location>
</feature>
<organism evidence="6 7">
    <name type="scientific">Arthrobacter hankyongi</name>
    <dbReference type="NCBI Taxonomy" id="2904801"/>
    <lineage>
        <taxon>Bacteria</taxon>
        <taxon>Bacillati</taxon>
        <taxon>Actinomycetota</taxon>
        <taxon>Actinomycetes</taxon>
        <taxon>Micrococcales</taxon>
        <taxon>Micrococcaceae</taxon>
        <taxon>Arthrobacter</taxon>
    </lineage>
</organism>
<dbReference type="Pfam" id="PF00171">
    <property type="entry name" value="Aldedh"/>
    <property type="match status" value="1"/>
</dbReference>
<comment type="caution">
    <text evidence="6">The sequence shown here is derived from an EMBL/GenBank/DDBJ whole genome shotgun (WGS) entry which is preliminary data.</text>
</comment>
<keyword evidence="2 4" id="KW-0560">Oxidoreductase</keyword>
<gene>
    <name evidence="6" type="ORF">LVY72_19625</name>
</gene>
<dbReference type="PANTHER" id="PTHR42804:SF1">
    <property type="entry name" value="ALDEHYDE DEHYDROGENASE-RELATED"/>
    <property type="match status" value="1"/>
</dbReference>
<dbReference type="InterPro" id="IPR016162">
    <property type="entry name" value="Ald_DH_N"/>
</dbReference>
<sequence length="486" mass="51673">MIVTDETITKTHLYIGGEWVEPSTDRVITPVSPSTEQVLGQVPEAVEKDIDRAVAAARAAFDDPQGWATWDVSRRAEVMERFADELEKRGAEIARLVSSQNGMPISMAQAVEGGFPAIALRYYAGLIREQGIEEQRAGVFGRPTRVRHEPVGVVAAIVPWNFPQALAFVKIAPALAAGCTMVIKPSPETVLDGYAMIEAAHAAGVPAGVLNIVPAGREVGAYLVGHPGVDKVGFTGSTEAGRSIGATCGHLLRPVTLELGGKSAAILLDDADLPSLAAEFVDASLQNNGQTCYVCTRIFAPRFRYSQFLDQITDIVGSLTVGDALDPATQVGPLVSERQRARVESYIERGVAEGGRITTGGKRPAHLDRGFFIEPTVFADVSNDSTIAREEIFGPVLAVIPYDTIDEAIAMANDSDFGLGGSVWGQDTERALDVARRIQTGGVGINFYSHDIGSPFGGVKASGLGREQGPEGLAAYQNLKTIYNAP</sequence>
<evidence type="ECO:0000256" key="1">
    <source>
        <dbReference type="ARBA" id="ARBA00009986"/>
    </source>
</evidence>
<evidence type="ECO:0000256" key="2">
    <source>
        <dbReference type="ARBA" id="ARBA00023002"/>
    </source>
</evidence>
<reference evidence="6" key="1">
    <citation type="submission" date="2022-01" db="EMBL/GenBank/DDBJ databases">
        <authorList>
            <person name="Jo J.-H."/>
            <person name="Im W.-T."/>
        </authorList>
    </citation>
    <scope>NUCLEOTIDE SEQUENCE</scope>
    <source>
        <strain evidence="6">I2-34</strain>
    </source>
</reference>
<dbReference type="InterPro" id="IPR016163">
    <property type="entry name" value="Ald_DH_C"/>
</dbReference>
<dbReference type="Gene3D" id="3.40.309.10">
    <property type="entry name" value="Aldehyde Dehydrogenase, Chain A, domain 2"/>
    <property type="match status" value="1"/>
</dbReference>
<dbReference type="EMBL" id="JAKLTQ010000020">
    <property type="protein sequence ID" value="MCG2624101.1"/>
    <property type="molecule type" value="Genomic_DNA"/>
</dbReference>
<dbReference type="CDD" id="cd07139">
    <property type="entry name" value="ALDH_AldA-Rv0768"/>
    <property type="match status" value="1"/>
</dbReference>
<name>A0ABS9LBQ3_9MICC</name>
<dbReference type="Gene3D" id="3.40.605.10">
    <property type="entry name" value="Aldehyde Dehydrogenase, Chain A, domain 1"/>
    <property type="match status" value="1"/>
</dbReference>